<dbReference type="RefSeq" id="XP_009832436.1">
    <property type="nucleotide sequence ID" value="XM_009834134.1"/>
</dbReference>
<dbReference type="AlphaFoldDB" id="W4GGD6"/>
<evidence type="ECO:0000256" key="1">
    <source>
        <dbReference type="SAM" id="MobiDB-lite"/>
    </source>
</evidence>
<gene>
    <name evidence="2" type="ORF">H257_08305</name>
</gene>
<proteinExistence type="predicted"/>
<dbReference type="VEuPathDB" id="FungiDB:H257_08305"/>
<organism evidence="2">
    <name type="scientific">Aphanomyces astaci</name>
    <name type="common">Crayfish plague agent</name>
    <dbReference type="NCBI Taxonomy" id="112090"/>
    <lineage>
        <taxon>Eukaryota</taxon>
        <taxon>Sar</taxon>
        <taxon>Stramenopiles</taxon>
        <taxon>Oomycota</taxon>
        <taxon>Saprolegniomycetes</taxon>
        <taxon>Saprolegniales</taxon>
        <taxon>Verrucalvaceae</taxon>
        <taxon>Aphanomyces</taxon>
    </lineage>
</organism>
<feature type="compositionally biased region" description="Polar residues" evidence="1">
    <location>
        <begin position="52"/>
        <end position="68"/>
    </location>
</feature>
<accession>W4GGD6</accession>
<protein>
    <submittedName>
        <fullName evidence="2">Uncharacterized protein</fullName>
    </submittedName>
</protein>
<feature type="compositionally biased region" description="Basic and acidic residues" evidence="1">
    <location>
        <begin position="171"/>
        <end position="181"/>
    </location>
</feature>
<name>W4GGD6_APHAT</name>
<sequence>MQPPINKSNVLKALTHDLKPIPKKSDRFDAMHRPPRDVVRTHPRRLAPAEASLTQPPMSKPSPGQQASPLIIPAVLPPSVSPVVDAALPESAMVTPYSRKGDSENAPKPAKSSDPPLEDKSEAPRAMRKRKTAIASPDLTDDGIAASDLKSSKATGVKRRPSTTTQGRNSVPDHPRKKADGPKGVQHPT</sequence>
<feature type="compositionally biased region" description="Basic and acidic residues" evidence="1">
    <location>
        <begin position="14"/>
        <end position="40"/>
    </location>
</feature>
<reference evidence="2" key="1">
    <citation type="submission" date="2013-12" db="EMBL/GenBank/DDBJ databases">
        <title>The Genome Sequence of Aphanomyces astaci APO3.</title>
        <authorList>
            <consortium name="The Broad Institute Genomics Platform"/>
            <person name="Russ C."/>
            <person name="Tyler B."/>
            <person name="van West P."/>
            <person name="Dieguez-Uribeondo J."/>
            <person name="Young S.K."/>
            <person name="Zeng Q."/>
            <person name="Gargeya S."/>
            <person name="Fitzgerald M."/>
            <person name="Abouelleil A."/>
            <person name="Alvarado L."/>
            <person name="Chapman S.B."/>
            <person name="Gainer-Dewar J."/>
            <person name="Goldberg J."/>
            <person name="Griggs A."/>
            <person name="Gujja S."/>
            <person name="Hansen M."/>
            <person name="Howarth C."/>
            <person name="Imamovic A."/>
            <person name="Ireland A."/>
            <person name="Larimer J."/>
            <person name="McCowan C."/>
            <person name="Murphy C."/>
            <person name="Pearson M."/>
            <person name="Poon T.W."/>
            <person name="Priest M."/>
            <person name="Roberts A."/>
            <person name="Saif S."/>
            <person name="Shea T."/>
            <person name="Sykes S."/>
            <person name="Wortman J."/>
            <person name="Nusbaum C."/>
            <person name="Birren B."/>
        </authorList>
    </citation>
    <scope>NUCLEOTIDE SEQUENCE [LARGE SCALE GENOMIC DNA]</scope>
    <source>
        <strain evidence="2">APO3</strain>
    </source>
</reference>
<feature type="region of interest" description="Disordered" evidence="1">
    <location>
        <begin position="1"/>
        <end position="71"/>
    </location>
</feature>
<evidence type="ECO:0000313" key="2">
    <source>
        <dbReference type="EMBL" id="ETV78099.1"/>
    </source>
</evidence>
<dbReference type="EMBL" id="KI913131">
    <property type="protein sequence ID" value="ETV78099.1"/>
    <property type="molecule type" value="Genomic_DNA"/>
</dbReference>
<dbReference type="GeneID" id="20810301"/>
<feature type="region of interest" description="Disordered" evidence="1">
    <location>
        <begin position="94"/>
        <end position="189"/>
    </location>
</feature>